<reference evidence="12" key="2">
    <citation type="submission" date="2025-05" db="UniProtKB">
        <authorList>
            <consortium name="EnsemblMetazoa"/>
        </authorList>
    </citation>
    <scope>IDENTIFICATION</scope>
    <source>
        <strain evidence="12">Foshan</strain>
    </source>
</reference>
<dbReference type="RefSeq" id="XP_062714671.1">
    <property type="nucleotide sequence ID" value="XM_062858687.1"/>
</dbReference>
<dbReference type="EnsemblMetazoa" id="AALFPA23_013083.R18878">
    <property type="protein sequence ID" value="AALFPA23_013083.P18878"/>
    <property type="gene ID" value="AALFPA23_013083"/>
</dbReference>
<keyword evidence="9 10" id="KW-0472">Membrane</keyword>
<evidence type="ECO:0000256" key="1">
    <source>
        <dbReference type="ARBA" id="ARBA00004477"/>
    </source>
</evidence>
<evidence type="ECO:0000256" key="8">
    <source>
        <dbReference type="ARBA" id="ARBA00022989"/>
    </source>
</evidence>
<dbReference type="Proteomes" id="UP000069940">
    <property type="component" value="Unassembled WGS sequence"/>
</dbReference>
<proteinExistence type="inferred from homology"/>
<keyword evidence="8 10" id="KW-1133">Transmembrane helix</keyword>
<feature type="signal peptide" evidence="11">
    <location>
        <begin position="1"/>
        <end position="26"/>
    </location>
</feature>
<feature type="transmembrane region" description="Helical" evidence="10">
    <location>
        <begin position="159"/>
        <end position="184"/>
    </location>
</feature>
<evidence type="ECO:0000256" key="3">
    <source>
        <dbReference type="ARBA" id="ARBA00007063"/>
    </source>
</evidence>
<dbReference type="EC" id="2.4.1.-" evidence="10"/>
<dbReference type="InterPro" id="IPR005599">
    <property type="entry name" value="GPI_mannosylTrfase"/>
</dbReference>
<keyword evidence="11" id="KW-0732">Signal</keyword>
<evidence type="ECO:0000256" key="9">
    <source>
        <dbReference type="ARBA" id="ARBA00023136"/>
    </source>
</evidence>
<keyword evidence="13" id="KW-1185">Reference proteome</keyword>
<keyword evidence="5" id="KW-0808">Transferase</keyword>
<evidence type="ECO:0000256" key="7">
    <source>
        <dbReference type="ARBA" id="ARBA00022824"/>
    </source>
</evidence>
<dbReference type="Pfam" id="PF03901">
    <property type="entry name" value="Glyco_transf_22"/>
    <property type="match status" value="1"/>
</dbReference>
<dbReference type="RefSeq" id="XP_029719285.2">
    <property type="nucleotide sequence ID" value="XM_029863425.2"/>
</dbReference>
<dbReference type="EnsemblMetazoa" id="AALFPA23_013083.R18877">
    <property type="protein sequence ID" value="AALFPA23_013083.P18877"/>
    <property type="gene ID" value="AALFPA23_013083"/>
</dbReference>
<organism evidence="12 13">
    <name type="scientific">Aedes albopictus</name>
    <name type="common">Asian tiger mosquito</name>
    <name type="synonym">Stegomyia albopicta</name>
    <dbReference type="NCBI Taxonomy" id="7160"/>
    <lineage>
        <taxon>Eukaryota</taxon>
        <taxon>Metazoa</taxon>
        <taxon>Ecdysozoa</taxon>
        <taxon>Arthropoda</taxon>
        <taxon>Hexapoda</taxon>
        <taxon>Insecta</taxon>
        <taxon>Pterygota</taxon>
        <taxon>Neoptera</taxon>
        <taxon>Endopterygota</taxon>
        <taxon>Diptera</taxon>
        <taxon>Nematocera</taxon>
        <taxon>Culicoidea</taxon>
        <taxon>Culicidae</taxon>
        <taxon>Culicinae</taxon>
        <taxon>Aedini</taxon>
        <taxon>Aedes</taxon>
        <taxon>Stegomyia</taxon>
    </lineage>
</organism>
<comment type="similarity">
    <text evidence="3 10">Belongs to the glycosyltransferase 22 family.</text>
</comment>
<evidence type="ECO:0000256" key="10">
    <source>
        <dbReference type="RuleBase" id="RU363075"/>
    </source>
</evidence>
<comment type="subcellular location">
    <subcellularLocation>
        <location evidence="1 10">Endoplasmic reticulum membrane</location>
        <topology evidence="1 10">Multi-pass membrane protein</topology>
    </subcellularLocation>
</comment>
<dbReference type="RefSeq" id="XP_029719284.2">
    <property type="nucleotide sequence ID" value="XM_029863424.2"/>
</dbReference>
<feature type="transmembrane region" description="Helical" evidence="10">
    <location>
        <begin position="316"/>
        <end position="336"/>
    </location>
</feature>
<evidence type="ECO:0000313" key="12">
    <source>
        <dbReference type="EnsemblMetazoa" id="AALFPA23_013083.P18878"/>
    </source>
</evidence>
<feature type="transmembrane region" description="Helical" evidence="10">
    <location>
        <begin position="134"/>
        <end position="153"/>
    </location>
</feature>
<evidence type="ECO:0000256" key="11">
    <source>
        <dbReference type="SAM" id="SignalP"/>
    </source>
</evidence>
<feature type="chain" id="PRO_5045023605" description="Mannosyltransferase" evidence="11">
    <location>
        <begin position="27"/>
        <end position="538"/>
    </location>
</feature>
<feature type="transmembrane region" description="Helical" evidence="10">
    <location>
        <begin position="54"/>
        <end position="71"/>
    </location>
</feature>
<evidence type="ECO:0000256" key="5">
    <source>
        <dbReference type="ARBA" id="ARBA00022679"/>
    </source>
</evidence>
<name>A0ABM1YXR9_AEDAL</name>
<evidence type="ECO:0000256" key="2">
    <source>
        <dbReference type="ARBA" id="ARBA00004922"/>
    </source>
</evidence>
<keyword evidence="6 10" id="KW-0812">Transmembrane</keyword>
<protein>
    <recommendedName>
        <fullName evidence="10">Mannosyltransferase</fullName>
        <ecNumber evidence="10">2.4.1.-</ecNumber>
    </recommendedName>
</protein>
<feature type="transmembrane region" description="Helical" evidence="10">
    <location>
        <begin position="83"/>
        <end position="103"/>
    </location>
</feature>
<keyword evidence="7 10" id="KW-0256">Endoplasmic reticulum</keyword>
<dbReference type="PANTHER" id="PTHR22760">
    <property type="entry name" value="GLYCOSYLTRANSFERASE"/>
    <property type="match status" value="1"/>
</dbReference>
<dbReference type="GeneID" id="115261554"/>
<accession>A0ABM1YXR9</accession>
<feature type="transmembrane region" description="Helical" evidence="10">
    <location>
        <begin position="249"/>
        <end position="273"/>
    </location>
</feature>
<comment type="pathway">
    <text evidence="2">Protein modification; protein glycosylation.</text>
</comment>
<reference evidence="13" key="1">
    <citation type="journal article" date="2015" name="Proc. Natl. Acad. Sci. U.S.A.">
        <title>Genome sequence of the Asian Tiger mosquito, Aedes albopictus, reveals insights into its biology, genetics, and evolution.</title>
        <authorList>
            <person name="Chen X.G."/>
            <person name="Jiang X."/>
            <person name="Gu J."/>
            <person name="Xu M."/>
            <person name="Wu Y."/>
            <person name="Deng Y."/>
            <person name="Zhang C."/>
            <person name="Bonizzoni M."/>
            <person name="Dermauw W."/>
            <person name="Vontas J."/>
            <person name="Armbruster P."/>
            <person name="Huang X."/>
            <person name="Yang Y."/>
            <person name="Zhang H."/>
            <person name="He W."/>
            <person name="Peng H."/>
            <person name="Liu Y."/>
            <person name="Wu K."/>
            <person name="Chen J."/>
            <person name="Lirakis M."/>
            <person name="Topalis P."/>
            <person name="Van Leeuwen T."/>
            <person name="Hall A.B."/>
            <person name="Jiang X."/>
            <person name="Thorpe C."/>
            <person name="Mueller R.L."/>
            <person name="Sun C."/>
            <person name="Waterhouse R.M."/>
            <person name="Yan G."/>
            <person name="Tu Z.J."/>
            <person name="Fang X."/>
            <person name="James A.A."/>
        </authorList>
    </citation>
    <scope>NUCLEOTIDE SEQUENCE [LARGE SCALE GENOMIC DNA]</scope>
    <source>
        <strain evidence="13">Foshan</strain>
    </source>
</reference>
<keyword evidence="4 10" id="KW-0328">Glycosyltransferase</keyword>
<dbReference type="PANTHER" id="PTHR22760:SF2">
    <property type="entry name" value="ALPHA-1,2-MANNOSYLTRANSFERASE ALG9"/>
    <property type="match status" value="1"/>
</dbReference>
<sequence length="538" mass="62127">MKSIPVFSVILVARLLSAKFLHITDCDETYNYWEPLHYLLFGKGMQTWEYSPEYGLRSYLYLILHAVPAWIMQKVANWDAVTLFYCIRCVLAVVCAMLETIMYRSIHQQFGSLISKLWLIFQVFSPGMYISSTAFLPSSFSMLLTIAFISTWWQKQYKLAILSIVVSTFIGWPFAALVSLPFVYTVLVQKRLFKMFFCWSFLFAASVAVPLALVDSYIYGKLTFAPLNIVLYNIFSKHGPNLFGVESKYFYFINLFLNFNVVWCLALICPVFIFMKYVLQKLNKSKVSSTDALRKLLPLYIWLLVFFMQPHKEERFIFPVYPLVSLCGAVALSTFLQINDLVLQRCGKPALRIARRLIMYGVTTGFILLSLSRLYALYANYHAPMEISSSLDVAPVARNVCLGKEWHRFPGSFFIPSNYRLRFVPSHFGGLLPAYFDESGFGTTIVHNYFNNMNQPNRHMLFELSRCDYLIDFDNGGKYVEGDSEPNYSKDSGTWTIVKSVPFLDASASHSLYRAFYVPYVGERYVKFGSYNLLERKK</sequence>
<evidence type="ECO:0000256" key="6">
    <source>
        <dbReference type="ARBA" id="ARBA00022692"/>
    </source>
</evidence>
<feature type="transmembrane region" description="Helical" evidence="10">
    <location>
        <begin position="196"/>
        <end position="219"/>
    </location>
</feature>
<evidence type="ECO:0000313" key="13">
    <source>
        <dbReference type="Proteomes" id="UP000069940"/>
    </source>
</evidence>
<feature type="transmembrane region" description="Helical" evidence="10">
    <location>
        <begin position="357"/>
        <end position="378"/>
    </location>
</feature>
<dbReference type="EnsemblMetazoa" id="AALFPA23_013083.R18876">
    <property type="protein sequence ID" value="AALFPA23_013083.P18876"/>
    <property type="gene ID" value="AALFPA23_013083"/>
</dbReference>
<evidence type="ECO:0000256" key="4">
    <source>
        <dbReference type="ARBA" id="ARBA00022676"/>
    </source>
</evidence>